<dbReference type="AlphaFoldDB" id="A0A919JFL0"/>
<name>A0A919JFL0_9ACTN</name>
<sequence>MITGMTPDRLVPFQSLCNFRDLGGYATADGRTTRWRTLYRADSLGRLSGEADRRRFAELGIGTVIDLRYPWEIAAAGRLPATDGVTWLNLSIEHRTYDQSQIDPDLDPWRYLADRYAEVAADGTAELRRAVETIAAADAPVVFHCASGKDRTGLLAALVLALLDVPVETIAADFALTELATRALRERWLAEHPGRELRWPGYGRAPATIIRLFLADLAAAHGSVHEYAATRLQLDDGVLAALRARLLMSS</sequence>
<dbReference type="EMBL" id="BOMQ01000025">
    <property type="protein sequence ID" value="GIE48445.1"/>
    <property type="molecule type" value="Genomic_DNA"/>
</dbReference>
<feature type="domain" description="Tyrosine specific protein phosphatases" evidence="1">
    <location>
        <begin position="125"/>
        <end position="160"/>
    </location>
</feature>
<dbReference type="InterPro" id="IPR029021">
    <property type="entry name" value="Prot-tyrosine_phosphatase-like"/>
</dbReference>
<evidence type="ECO:0000313" key="3">
    <source>
        <dbReference type="Proteomes" id="UP000647172"/>
    </source>
</evidence>
<proteinExistence type="predicted"/>
<dbReference type="SUPFAM" id="SSF52799">
    <property type="entry name" value="(Phosphotyrosine protein) phosphatases II"/>
    <property type="match status" value="1"/>
</dbReference>
<dbReference type="PROSITE" id="PS00383">
    <property type="entry name" value="TYR_PHOSPHATASE_1"/>
    <property type="match status" value="1"/>
</dbReference>
<dbReference type="Pfam" id="PF13350">
    <property type="entry name" value="Y_phosphatase3"/>
    <property type="match status" value="1"/>
</dbReference>
<comment type="caution">
    <text evidence="2">The sequence shown here is derived from an EMBL/GenBank/DDBJ whole genome shotgun (WGS) entry which is preliminary data.</text>
</comment>
<evidence type="ECO:0000259" key="1">
    <source>
        <dbReference type="PROSITE" id="PS50056"/>
    </source>
</evidence>
<dbReference type="GO" id="GO:0004721">
    <property type="term" value="F:phosphoprotein phosphatase activity"/>
    <property type="evidence" value="ECO:0007669"/>
    <property type="project" value="InterPro"/>
</dbReference>
<evidence type="ECO:0000313" key="2">
    <source>
        <dbReference type="EMBL" id="GIE48445.1"/>
    </source>
</evidence>
<dbReference type="InterPro" id="IPR026893">
    <property type="entry name" value="Tyr/Ser_Pase_IphP-type"/>
</dbReference>
<gene>
    <name evidence="2" type="ORF">Ani05nite_19790</name>
</gene>
<keyword evidence="3" id="KW-1185">Reference proteome</keyword>
<dbReference type="Proteomes" id="UP000647172">
    <property type="component" value="Unassembled WGS sequence"/>
</dbReference>
<dbReference type="Gene3D" id="3.90.190.10">
    <property type="entry name" value="Protein tyrosine phosphatase superfamily"/>
    <property type="match status" value="1"/>
</dbReference>
<dbReference type="InterPro" id="IPR000387">
    <property type="entry name" value="Tyr_Pase_dom"/>
</dbReference>
<protein>
    <recommendedName>
        <fullName evidence="1">Tyrosine specific protein phosphatases domain-containing protein</fullName>
    </recommendedName>
</protein>
<organism evidence="2 3">
    <name type="scientific">Actinoplanes nipponensis</name>
    <dbReference type="NCBI Taxonomy" id="135950"/>
    <lineage>
        <taxon>Bacteria</taxon>
        <taxon>Bacillati</taxon>
        <taxon>Actinomycetota</taxon>
        <taxon>Actinomycetes</taxon>
        <taxon>Micromonosporales</taxon>
        <taxon>Micromonosporaceae</taxon>
        <taxon>Actinoplanes</taxon>
    </lineage>
</organism>
<dbReference type="InterPro" id="IPR016130">
    <property type="entry name" value="Tyr_Pase_AS"/>
</dbReference>
<dbReference type="PROSITE" id="PS50056">
    <property type="entry name" value="TYR_PHOSPHATASE_2"/>
    <property type="match status" value="1"/>
</dbReference>
<accession>A0A919JFL0</accession>
<reference evidence="2" key="1">
    <citation type="submission" date="2021-01" db="EMBL/GenBank/DDBJ databases">
        <title>Whole genome shotgun sequence of Actinoplanes nipponensis NBRC 14063.</title>
        <authorList>
            <person name="Komaki H."/>
            <person name="Tamura T."/>
        </authorList>
    </citation>
    <scope>NUCLEOTIDE SEQUENCE</scope>
    <source>
        <strain evidence="2">NBRC 14063</strain>
    </source>
</reference>